<keyword evidence="4" id="KW-1185">Reference proteome</keyword>
<feature type="region of interest" description="Disordered" evidence="1">
    <location>
        <begin position="1"/>
        <end position="93"/>
    </location>
</feature>
<organism evidence="3 4">
    <name type="scientific">Saccharothrix coeruleofusca</name>
    <dbReference type="NCBI Taxonomy" id="33919"/>
    <lineage>
        <taxon>Bacteria</taxon>
        <taxon>Bacillati</taxon>
        <taxon>Actinomycetota</taxon>
        <taxon>Actinomycetes</taxon>
        <taxon>Pseudonocardiales</taxon>
        <taxon>Pseudonocardiaceae</taxon>
        <taxon>Saccharothrix</taxon>
    </lineage>
</organism>
<reference evidence="3" key="1">
    <citation type="journal article" date="2014" name="Int. J. Syst. Evol. Microbiol.">
        <title>Complete genome sequence of Corynebacterium casei LMG S-19264T (=DSM 44701T), isolated from a smear-ripened cheese.</title>
        <authorList>
            <consortium name="US DOE Joint Genome Institute (JGI-PGF)"/>
            <person name="Walter F."/>
            <person name="Albersmeier A."/>
            <person name="Kalinowski J."/>
            <person name="Ruckert C."/>
        </authorList>
    </citation>
    <scope>NUCLEOTIDE SEQUENCE</scope>
    <source>
        <strain evidence="3">JCM 3313</strain>
    </source>
</reference>
<accession>A0A918ANW2</accession>
<dbReference type="Proteomes" id="UP000639606">
    <property type="component" value="Unassembled WGS sequence"/>
</dbReference>
<sequence length="226" mass="23961">MSDQTRSTAAEVEGGAVEPVAETPAARRSAARRATTPDAPPKRRAGTKSDAPTQATSVAATPTEEAPAKRRSTAKPQAGSRAPRPAKVDAAARAADHREQFLRAYLRHRVGERLARFEAAEAAYARAWRWTTFMSVLLYTGAAALGAVAVADPHRRALWGFLATVAAAAATSVTVYEAAFGFRAHARRSASGVALLHLLEAHGAPEGEDGVQAFRTEVESVLRHSD</sequence>
<keyword evidence="2" id="KW-0472">Membrane</keyword>
<gene>
    <name evidence="3" type="ORF">GCM10010185_39410</name>
</gene>
<feature type="transmembrane region" description="Helical" evidence="2">
    <location>
        <begin position="130"/>
        <end position="151"/>
    </location>
</feature>
<evidence type="ECO:0000256" key="1">
    <source>
        <dbReference type="SAM" id="MobiDB-lite"/>
    </source>
</evidence>
<reference evidence="3" key="2">
    <citation type="submission" date="2020-09" db="EMBL/GenBank/DDBJ databases">
        <authorList>
            <person name="Sun Q."/>
            <person name="Ohkuma M."/>
        </authorList>
    </citation>
    <scope>NUCLEOTIDE SEQUENCE</scope>
    <source>
        <strain evidence="3">JCM 3313</strain>
    </source>
</reference>
<evidence type="ECO:0008006" key="5">
    <source>
        <dbReference type="Google" id="ProtNLM"/>
    </source>
</evidence>
<dbReference type="EMBL" id="BMRG01000007">
    <property type="protein sequence ID" value="GGP63004.1"/>
    <property type="molecule type" value="Genomic_DNA"/>
</dbReference>
<feature type="compositionally biased region" description="Low complexity" evidence="1">
    <location>
        <begin position="81"/>
        <end position="93"/>
    </location>
</feature>
<feature type="compositionally biased region" description="Polar residues" evidence="1">
    <location>
        <begin position="50"/>
        <end position="60"/>
    </location>
</feature>
<proteinExistence type="predicted"/>
<comment type="caution">
    <text evidence="3">The sequence shown here is derived from an EMBL/GenBank/DDBJ whole genome shotgun (WGS) entry which is preliminary data.</text>
</comment>
<feature type="compositionally biased region" description="Low complexity" evidence="1">
    <location>
        <begin position="9"/>
        <end position="37"/>
    </location>
</feature>
<protein>
    <recommendedName>
        <fullName evidence="5">SMODS and SLOG-associating 2TM effector domain-containing protein</fullName>
    </recommendedName>
</protein>
<dbReference type="RefSeq" id="WP_189224739.1">
    <property type="nucleotide sequence ID" value="NZ_BMRG01000007.1"/>
</dbReference>
<name>A0A918ANW2_9PSEU</name>
<dbReference type="AlphaFoldDB" id="A0A918ANW2"/>
<evidence type="ECO:0000313" key="4">
    <source>
        <dbReference type="Proteomes" id="UP000639606"/>
    </source>
</evidence>
<evidence type="ECO:0000313" key="3">
    <source>
        <dbReference type="EMBL" id="GGP63004.1"/>
    </source>
</evidence>
<evidence type="ECO:0000256" key="2">
    <source>
        <dbReference type="SAM" id="Phobius"/>
    </source>
</evidence>
<keyword evidence="2" id="KW-1133">Transmembrane helix</keyword>
<feature type="transmembrane region" description="Helical" evidence="2">
    <location>
        <begin position="157"/>
        <end position="179"/>
    </location>
</feature>
<keyword evidence="2" id="KW-0812">Transmembrane</keyword>